<dbReference type="EMBL" id="CM003376">
    <property type="protein sequence ID" value="KOM45636.1"/>
    <property type="molecule type" value="Genomic_DNA"/>
</dbReference>
<evidence type="ECO:0000313" key="2">
    <source>
        <dbReference type="EMBL" id="KOM45636.1"/>
    </source>
</evidence>
<organism evidence="2 3">
    <name type="scientific">Phaseolus angularis</name>
    <name type="common">Azuki bean</name>
    <name type="synonym">Vigna angularis</name>
    <dbReference type="NCBI Taxonomy" id="3914"/>
    <lineage>
        <taxon>Eukaryota</taxon>
        <taxon>Viridiplantae</taxon>
        <taxon>Streptophyta</taxon>
        <taxon>Embryophyta</taxon>
        <taxon>Tracheophyta</taxon>
        <taxon>Spermatophyta</taxon>
        <taxon>Magnoliopsida</taxon>
        <taxon>eudicotyledons</taxon>
        <taxon>Gunneridae</taxon>
        <taxon>Pentapetalae</taxon>
        <taxon>rosids</taxon>
        <taxon>fabids</taxon>
        <taxon>Fabales</taxon>
        <taxon>Fabaceae</taxon>
        <taxon>Papilionoideae</taxon>
        <taxon>50 kb inversion clade</taxon>
        <taxon>NPAAA clade</taxon>
        <taxon>indigoferoid/millettioid clade</taxon>
        <taxon>Phaseoleae</taxon>
        <taxon>Vigna</taxon>
    </lineage>
</organism>
<gene>
    <name evidence="2" type="ORF">LR48_Vigan06g094200</name>
</gene>
<evidence type="ECO:0000256" key="1">
    <source>
        <dbReference type="SAM" id="MobiDB-lite"/>
    </source>
</evidence>
<dbReference type="Proteomes" id="UP000053144">
    <property type="component" value="Chromosome 6"/>
</dbReference>
<dbReference type="Gramene" id="KOM45636">
    <property type="protein sequence ID" value="KOM45636"/>
    <property type="gene ID" value="LR48_Vigan06g094200"/>
</dbReference>
<accession>A0A0L9USD2</accession>
<protein>
    <submittedName>
        <fullName evidence="2">Uncharacterized protein</fullName>
    </submittedName>
</protein>
<proteinExistence type="predicted"/>
<feature type="compositionally biased region" description="Acidic residues" evidence="1">
    <location>
        <begin position="171"/>
        <end position="195"/>
    </location>
</feature>
<dbReference type="AlphaFoldDB" id="A0A0L9USD2"/>
<reference evidence="3" key="1">
    <citation type="journal article" date="2015" name="Proc. Natl. Acad. Sci. U.S.A.">
        <title>Genome sequencing of adzuki bean (Vigna angularis) provides insight into high starch and low fat accumulation and domestication.</title>
        <authorList>
            <person name="Yang K."/>
            <person name="Tian Z."/>
            <person name="Chen C."/>
            <person name="Luo L."/>
            <person name="Zhao B."/>
            <person name="Wang Z."/>
            <person name="Yu L."/>
            <person name="Li Y."/>
            <person name="Sun Y."/>
            <person name="Li W."/>
            <person name="Chen Y."/>
            <person name="Li Y."/>
            <person name="Zhang Y."/>
            <person name="Ai D."/>
            <person name="Zhao J."/>
            <person name="Shang C."/>
            <person name="Ma Y."/>
            <person name="Wu B."/>
            <person name="Wang M."/>
            <person name="Gao L."/>
            <person name="Sun D."/>
            <person name="Zhang P."/>
            <person name="Guo F."/>
            <person name="Wang W."/>
            <person name="Li Y."/>
            <person name="Wang J."/>
            <person name="Varshney R.K."/>
            <person name="Wang J."/>
            <person name="Ling H.Q."/>
            <person name="Wan P."/>
        </authorList>
    </citation>
    <scope>NUCLEOTIDE SEQUENCE</scope>
    <source>
        <strain evidence="3">cv. Jingnong 6</strain>
    </source>
</reference>
<evidence type="ECO:0000313" key="3">
    <source>
        <dbReference type="Proteomes" id="UP000053144"/>
    </source>
</evidence>
<feature type="region of interest" description="Disordered" evidence="1">
    <location>
        <begin position="154"/>
        <end position="195"/>
    </location>
</feature>
<name>A0A0L9USD2_PHAAN</name>
<sequence>MASSLGKRIKTLGSKDQGTKRKEKEQFYCNKFRTTTHERYFPTVEGRRMLMEGEQCLYAMSMMEGVDYDEGLNINIGQVIADEIQSCVRDASNKAPPGHPSLITHLCEITVDELGQPVPPPQQPMELLRILTSAFPERQFISQEDFAAQVAWPVDPTHEGGSVEAAKASTMDEDFEDEDDEDEEAEEEKDSNDDE</sequence>
<feature type="region of interest" description="Disordered" evidence="1">
    <location>
        <begin position="1"/>
        <end position="20"/>
    </location>
</feature>